<dbReference type="Pfam" id="PF01061">
    <property type="entry name" value="ABC2_membrane"/>
    <property type="match status" value="1"/>
</dbReference>
<comment type="caution">
    <text evidence="7">The sequence shown here is derived from an EMBL/GenBank/DDBJ whole genome shotgun (WGS) entry which is preliminary data.</text>
</comment>
<keyword evidence="5" id="KW-1003">Cell membrane</keyword>
<dbReference type="PATRIC" id="fig|52689.4.peg.1679"/>
<comment type="subcellular location">
    <subcellularLocation>
        <location evidence="5">Cell membrane</location>
        <topology evidence="5">Multi-pass membrane protein</topology>
    </subcellularLocation>
    <subcellularLocation>
        <location evidence="1">Membrane</location>
        <topology evidence="1">Multi-pass membrane protein</topology>
    </subcellularLocation>
</comment>
<keyword evidence="2 5" id="KW-0812">Transmembrane</keyword>
<evidence type="ECO:0000256" key="5">
    <source>
        <dbReference type="RuleBase" id="RU361157"/>
    </source>
</evidence>
<evidence type="ECO:0000313" key="8">
    <source>
        <dbReference type="Proteomes" id="UP000036873"/>
    </source>
</evidence>
<dbReference type="PROSITE" id="PS51012">
    <property type="entry name" value="ABC_TM2"/>
    <property type="match status" value="1"/>
</dbReference>
<accession>A0A0L6U4P9</accession>
<dbReference type="RefSeq" id="WP_050738463.1">
    <property type="nucleotide sequence ID" value="NZ_LGYO01000003.1"/>
</dbReference>
<dbReference type="OrthoDB" id="9788252at2"/>
<protein>
    <recommendedName>
        <fullName evidence="5">Transport permease protein</fullName>
    </recommendedName>
</protein>
<reference evidence="8" key="1">
    <citation type="submission" date="2015-07" db="EMBL/GenBank/DDBJ databases">
        <title>Draft genome sequence of Acetobacterium bakii DSM 8293, a potential psychrophilic chemical producer through syngas fermentation.</title>
        <authorList>
            <person name="Song Y."/>
            <person name="Hwang S."/>
            <person name="Cho B.-K."/>
        </authorList>
    </citation>
    <scope>NUCLEOTIDE SEQUENCE [LARGE SCALE GENOMIC DNA]</scope>
    <source>
        <strain evidence="8">DSM 8239</strain>
    </source>
</reference>
<dbReference type="InterPro" id="IPR000412">
    <property type="entry name" value="ABC_2_transport"/>
</dbReference>
<organism evidence="7 8">
    <name type="scientific">Acetobacterium bakii</name>
    <dbReference type="NCBI Taxonomy" id="52689"/>
    <lineage>
        <taxon>Bacteria</taxon>
        <taxon>Bacillati</taxon>
        <taxon>Bacillota</taxon>
        <taxon>Clostridia</taxon>
        <taxon>Eubacteriales</taxon>
        <taxon>Eubacteriaceae</taxon>
        <taxon>Acetobacterium</taxon>
    </lineage>
</organism>
<keyword evidence="3 5" id="KW-1133">Transmembrane helix</keyword>
<feature type="transmembrane region" description="Helical" evidence="5">
    <location>
        <begin position="40"/>
        <end position="61"/>
    </location>
</feature>
<evidence type="ECO:0000256" key="3">
    <source>
        <dbReference type="ARBA" id="ARBA00022989"/>
    </source>
</evidence>
<dbReference type="InterPro" id="IPR013525">
    <property type="entry name" value="ABC2_TM"/>
</dbReference>
<dbReference type="AlphaFoldDB" id="A0A0L6U4P9"/>
<dbReference type="PRINTS" id="PR00164">
    <property type="entry name" value="ABC2TRNSPORT"/>
</dbReference>
<comment type="similarity">
    <text evidence="5">Belongs to the ABC-2 integral membrane protein family.</text>
</comment>
<dbReference type="InterPro" id="IPR051784">
    <property type="entry name" value="Nod_factor_ABC_transporter"/>
</dbReference>
<comment type="caution">
    <text evidence="5">Lacks conserved residue(s) required for the propagation of feature annotation.</text>
</comment>
<feature type="transmembrane region" description="Helical" evidence="5">
    <location>
        <begin position="73"/>
        <end position="94"/>
    </location>
</feature>
<dbReference type="PIRSF" id="PIRSF006648">
    <property type="entry name" value="DrrB"/>
    <property type="match status" value="1"/>
</dbReference>
<gene>
    <name evidence="7" type="ORF">AKG39_00820</name>
</gene>
<feature type="transmembrane region" description="Helical" evidence="5">
    <location>
        <begin position="246"/>
        <end position="268"/>
    </location>
</feature>
<evidence type="ECO:0000256" key="4">
    <source>
        <dbReference type="ARBA" id="ARBA00023136"/>
    </source>
</evidence>
<name>A0A0L6U4P9_9FIRM</name>
<keyword evidence="8" id="KW-1185">Reference proteome</keyword>
<proteinExistence type="inferred from homology"/>
<evidence type="ECO:0000256" key="2">
    <source>
        <dbReference type="ARBA" id="ARBA00022692"/>
    </source>
</evidence>
<evidence type="ECO:0000259" key="6">
    <source>
        <dbReference type="PROSITE" id="PS51012"/>
    </source>
</evidence>
<feature type="domain" description="ABC transmembrane type-2" evidence="6">
    <location>
        <begin position="38"/>
        <end position="270"/>
    </location>
</feature>
<dbReference type="PANTHER" id="PTHR43229:SF2">
    <property type="entry name" value="NODULATION PROTEIN J"/>
    <property type="match status" value="1"/>
</dbReference>
<feature type="transmembrane region" description="Helical" evidence="5">
    <location>
        <begin position="151"/>
        <end position="176"/>
    </location>
</feature>
<evidence type="ECO:0000256" key="1">
    <source>
        <dbReference type="ARBA" id="ARBA00004141"/>
    </source>
</evidence>
<sequence>MNEISLTNGKRKSRVGREINAVITIALRDITLALRSPGTIFTSLAMPLIMMGMLGGSLAENMTGGLSFDYSKFMMVGMMVNMLFMITTMGMTSLVEDHTTDFTQEMLVSPISRYSIVIGKIFGSSFSAIISMAGTLIVGIIMGITLNPGQLLMILILSPLMCLSGGALAMIIIGVIKSNKTANTAVMLITMPQMFLSGAIIPINNSSGILYVLSHAMPMTYCLDLVRAVVYAGTPEYASVVLFNPVVNFTAIVVLTVICLIIGTFLFARSEKSR</sequence>
<keyword evidence="5" id="KW-0813">Transport</keyword>
<dbReference type="Proteomes" id="UP000036873">
    <property type="component" value="Unassembled WGS sequence"/>
</dbReference>
<evidence type="ECO:0000313" key="7">
    <source>
        <dbReference type="EMBL" id="KNZ43478.1"/>
    </source>
</evidence>
<dbReference type="STRING" id="52689.AKG39_00820"/>
<dbReference type="GO" id="GO:0043190">
    <property type="term" value="C:ATP-binding cassette (ABC) transporter complex"/>
    <property type="evidence" value="ECO:0007669"/>
    <property type="project" value="InterPro"/>
</dbReference>
<dbReference type="PANTHER" id="PTHR43229">
    <property type="entry name" value="NODULATION PROTEIN J"/>
    <property type="match status" value="1"/>
</dbReference>
<keyword evidence="4 5" id="KW-0472">Membrane</keyword>
<dbReference type="InterPro" id="IPR047817">
    <property type="entry name" value="ABC2_TM_bact-type"/>
</dbReference>
<dbReference type="EMBL" id="LGYO01000003">
    <property type="protein sequence ID" value="KNZ43478.1"/>
    <property type="molecule type" value="Genomic_DNA"/>
</dbReference>
<dbReference type="GO" id="GO:0140359">
    <property type="term" value="F:ABC-type transporter activity"/>
    <property type="evidence" value="ECO:0007669"/>
    <property type="project" value="InterPro"/>
</dbReference>
<feature type="transmembrane region" description="Helical" evidence="5">
    <location>
        <begin position="114"/>
        <end position="144"/>
    </location>
</feature>